<name>A0A7C4Z5P1_9DEIN</name>
<feature type="transmembrane region" description="Helical" evidence="5">
    <location>
        <begin position="6"/>
        <end position="30"/>
    </location>
</feature>
<evidence type="ECO:0000256" key="3">
    <source>
        <dbReference type="ARBA" id="ARBA00022989"/>
    </source>
</evidence>
<dbReference type="GO" id="GO:0005886">
    <property type="term" value="C:plasma membrane"/>
    <property type="evidence" value="ECO:0007669"/>
    <property type="project" value="UniProtKB-SubCell"/>
</dbReference>
<reference evidence="6" key="1">
    <citation type="journal article" date="2020" name="mSystems">
        <title>Genome- and Community-Level Interaction Insights into Carbon Utilization and Element Cycling Functions of Hydrothermarchaeota in Hydrothermal Sediment.</title>
        <authorList>
            <person name="Zhou Z."/>
            <person name="Liu Y."/>
            <person name="Xu W."/>
            <person name="Pan J."/>
            <person name="Luo Z.H."/>
            <person name="Li M."/>
        </authorList>
    </citation>
    <scope>NUCLEOTIDE SEQUENCE [LARGE SCALE GENOMIC DNA]</scope>
    <source>
        <strain evidence="6">HyVt-570</strain>
    </source>
</reference>
<feature type="transmembrane region" description="Helical" evidence="5">
    <location>
        <begin position="96"/>
        <end position="113"/>
    </location>
</feature>
<dbReference type="Pfam" id="PF01925">
    <property type="entry name" value="TauE"/>
    <property type="match status" value="2"/>
</dbReference>
<dbReference type="AlphaFoldDB" id="A0A7C4Z5P1"/>
<feature type="transmembrane region" description="Helical" evidence="5">
    <location>
        <begin position="119"/>
        <end position="139"/>
    </location>
</feature>
<feature type="transmembrane region" description="Helical" evidence="5">
    <location>
        <begin position="169"/>
        <end position="188"/>
    </location>
</feature>
<proteinExistence type="inferred from homology"/>
<dbReference type="Proteomes" id="UP000885759">
    <property type="component" value="Unassembled WGS sequence"/>
</dbReference>
<sequence>MVAFFIGLIAGSFGALVGLGGGVIMVPLLVGWARLDQHRAHGTSLLAVAGTALVGGTSYALGGRVDYFAALLLTVTAMATARFGARYTRRLKARSLRRVFGGFLVLTALILPFKHQLPHVAAGGAGMLSGLLLLAAGGLAGFLSGLLGIGGGTVMVPALVLGGGLPQQLAQGTALAAMILPSLIGAFTHARMGQVDRETAPRLLAGIFLGAYAGGKMALGLPEGILRWIFAIVLLWTGLRYLVRR</sequence>
<dbReference type="PANTHER" id="PTHR43701">
    <property type="entry name" value="MEMBRANE TRANSPORTER PROTEIN MJ0441-RELATED"/>
    <property type="match status" value="1"/>
</dbReference>
<gene>
    <name evidence="6" type="ORF">ENK37_07470</name>
</gene>
<keyword evidence="4 5" id="KW-0472">Membrane</keyword>
<dbReference type="PANTHER" id="PTHR43701:SF2">
    <property type="entry name" value="MEMBRANE TRANSPORTER PROTEIN YJNA-RELATED"/>
    <property type="match status" value="1"/>
</dbReference>
<evidence type="ECO:0000256" key="4">
    <source>
        <dbReference type="ARBA" id="ARBA00023136"/>
    </source>
</evidence>
<feature type="transmembrane region" description="Helical" evidence="5">
    <location>
        <begin position="146"/>
        <end position="163"/>
    </location>
</feature>
<evidence type="ECO:0000256" key="5">
    <source>
        <dbReference type="RuleBase" id="RU363041"/>
    </source>
</evidence>
<keyword evidence="5" id="KW-1003">Cell membrane</keyword>
<comment type="subcellular location">
    <subcellularLocation>
        <location evidence="5">Cell membrane</location>
        <topology evidence="5">Multi-pass membrane protein</topology>
    </subcellularLocation>
    <subcellularLocation>
        <location evidence="1">Membrane</location>
        <topology evidence="1">Multi-pass membrane protein</topology>
    </subcellularLocation>
</comment>
<evidence type="ECO:0000256" key="2">
    <source>
        <dbReference type="ARBA" id="ARBA00022692"/>
    </source>
</evidence>
<dbReference type="EMBL" id="DRPZ01000196">
    <property type="protein sequence ID" value="HGY09874.1"/>
    <property type="molecule type" value="Genomic_DNA"/>
</dbReference>
<organism evidence="6">
    <name type="scientific">Oceanithermus profundus</name>
    <dbReference type="NCBI Taxonomy" id="187137"/>
    <lineage>
        <taxon>Bacteria</taxon>
        <taxon>Thermotogati</taxon>
        <taxon>Deinococcota</taxon>
        <taxon>Deinococci</taxon>
        <taxon>Thermales</taxon>
        <taxon>Thermaceae</taxon>
        <taxon>Oceanithermus</taxon>
    </lineage>
</organism>
<feature type="transmembrane region" description="Helical" evidence="5">
    <location>
        <begin position="67"/>
        <end position="84"/>
    </location>
</feature>
<evidence type="ECO:0000313" key="6">
    <source>
        <dbReference type="EMBL" id="HGY09874.1"/>
    </source>
</evidence>
<comment type="similarity">
    <text evidence="5">Belongs to the 4-toluene sulfonate uptake permease (TSUP) (TC 2.A.102) family.</text>
</comment>
<dbReference type="InterPro" id="IPR002781">
    <property type="entry name" value="TM_pro_TauE-like"/>
</dbReference>
<evidence type="ECO:0000256" key="1">
    <source>
        <dbReference type="ARBA" id="ARBA00004141"/>
    </source>
</evidence>
<dbReference type="InterPro" id="IPR051598">
    <property type="entry name" value="TSUP/Inactive_protease-like"/>
</dbReference>
<keyword evidence="3 5" id="KW-1133">Transmembrane helix</keyword>
<keyword evidence="2 5" id="KW-0812">Transmembrane</keyword>
<accession>A0A7C4Z5P1</accession>
<protein>
    <recommendedName>
        <fullName evidence="5">Probable membrane transporter protein</fullName>
    </recommendedName>
</protein>
<feature type="transmembrane region" description="Helical" evidence="5">
    <location>
        <begin position="42"/>
        <end position="61"/>
    </location>
</feature>
<feature type="transmembrane region" description="Helical" evidence="5">
    <location>
        <begin position="225"/>
        <end position="243"/>
    </location>
</feature>
<comment type="caution">
    <text evidence="6">The sequence shown here is derived from an EMBL/GenBank/DDBJ whole genome shotgun (WGS) entry which is preliminary data.</text>
</comment>
<feature type="transmembrane region" description="Helical" evidence="5">
    <location>
        <begin position="200"/>
        <end position="219"/>
    </location>
</feature>